<evidence type="ECO:0000259" key="7">
    <source>
        <dbReference type="Pfam" id="PF02687"/>
    </source>
</evidence>
<evidence type="ECO:0000313" key="10">
    <source>
        <dbReference type="Proteomes" id="UP001560573"/>
    </source>
</evidence>
<feature type="transmembrane region" description="Helical" evidence="6">
    <location>
        <begin position="285"/>
        <end position="307"/>
    </location>
</feature>
<keyword evidence="2" id="KW-1003">Cell membrane</keyword>
<dbReference type="Pfam" id="PF12704">
    <property type="entry name" value="MacB_PCD"/>
    <property type="match status" value="2"/>
</dbReference>
<feature type="transmembrane region" description="Helical" evidence="6">
    <location>
        <begin position="431"/>
        <end position="451"/>
    </location>
</feature>
<feature type="domain" description="ABC3 transporter permease C-terminal" evidence="7">
    <location>
        <begin position="291"/>
        <end position="407"/>
    </location>
</feature>
<dbReference type="Pfam" id="PF02687">
    <property type="entry name" value="FtsX"/>
    <property type="match status" value="2"/>
</dbReference>
<evidence type="ECO:0000256" key="5">
    <source>
        <dbReference type="ARBA" id="ARBA00023136"/>
    </source>
</evidence>
<sequence>MFKNYFKTAWRNVMKSKTFSAINVLGLAIGIAAFLLIVNYLRFEYSFDNFHVNKERIYRVPMVVTETGGKPQKFAFNYPALAPAMKADFPEVQEAIRFRKRWGVVQHGDQRIIEDGMIYYVDPAVFNVFSFGFEKGTAATALVELNDAAITHSTAVKYFGTADVVGKTLHYDNEDFVVKAVMSDIPANSHINFHILLNYNKYIQITKNDANTSWGWSDFYTYLLLKPGVNISALQAKMPAFAQKYMGDLMKKNGFDNSFILEPLKDIHAKSDYDYEFPGNGNLYYLRYLGIAAVLILLIALINYVNLSTARSLERSKEVGVRKVIGATKIQLVRQFISETFLLNALGIVIGFCLFRLALPGFAKLIGHDVVDLQTSGWLFWAGTFAIFAFSTLVAGFYPAFVLSSFQPAQTLKSVTGFTGIKAGRNYLRKFLVIVQFATAIILIGGAIGFYRQLQFMSNKSLGIDIDQTLVLKQTIGLDSTKKSSVEGVINDLQKIPGVEYVTVSSNVPGNEVGGSSGFTLLNSKNDKRCRTFAIDENFVPHFGLTMIAGRNFDKDRPFSNDSTQIVNIIINETAAKIFGFNKPADAINQLLTSAGTKCKIIGVMNDYHQESLQYNFDPVVYYPEHRYNMDNFCLKLKTNNLARVVDQAKKTWAAAFPESPLQYFFLDEYFDRQYKNDQLFSAILWWFTLLAIIIASLGLLGLSLYTVAKRTKEIGVRKVLGATVWQITTLITKDYIKLVLLAGIVAVPVAYFLLQNWLEDYAFHINIGIWFFFLPLLLIAVIALATVLLQSVKAAMSNPVKSLRTE</sequence>
<keyword evidence="3 6" id="KW-0812">Transmembrane</keyword>
<feature type="transmembrane region" description="Helical" evidence="6">
    <location>
        <begin position="684"/>
        <end position="709"/>
    </location>
</feature>
<evidence type="ECO:0000256" key="2">
    <source>
        <dbReference type="ARBA" id="ARBA00022475"/>
    </source>
</evidence>
<evidence type="ECO:0000256" key="1">
    <source>
        <dbReference type="ARBA" id="ARBA00004651"/>
    </source>
</evidence>
<dbReference type="EMBL" id="JAULBC010000001">
    <property type="protein sequence ID" value="MEX6686521.1"/>
    <property type="molecule type" value="Genomic_DNA"/>
</dbReference>
<dbReference type="PANTHER" id="PTHR30572:SF18">
    <property type="entry name" value="ABC-TYPE MACROLIDE FAMILY EXPORT SYSTEM PERMEASE COMPONENT 2"/>
    <property type="match status" value="1"/>
</dbReference>
<evidence type="ECO:0000313" key="9">
    <source>
        <dbReference type="EMBL" id="MEX6686521.1"/>
    </source>
</evidence>
<comment type="caution">
    <text evidence="9">The sequence shown here is derived from an EMBL/GenBank/DDBJ whole genome shotgun (WGS) entry which is preliminary data.</text>
</comment>
<accession>A0ABV3ZBQ3</accession>
<evidence type="ECO:0000256" key="6">
    <source>
        <dbReference type="SAM" id="Phobius"/>
    </source>
</evidence>
<feature type="domain" description="MacB-like periplasmic core" evidence="8">
    <location>
        <begin position="20"/>
        <end position="239"/>
    </location>
</feature>
<dbReference type="InterPro" id="IPR003838">
    <property type="entry name" value="ABC3_permease_C"/>
</dbReference>
<comment type="subcellular location">
    <subcellularLocation>
        <location evidence="1">Cell membrane</location>
        <topology evidence="1">Multi-pass membrane protein</topology>
    </subcellularLocation>
</comment>
<keyword evidence="5 6" id="KW-0472">Membrane</keyword>
<evidence type="ECO:0000256" key="4">
    <source>
        <dbReference type="ARBA" id="ARBA00022989"/>
    </source>
</evidence>
<proteinExistence type="predicted"/>
<feature type="domain" description="MacB-like periplasmic core" evidence="8">
    <location>
        <begin position="439"/>
        <end position="639"/>
    </location>
</feature>
<reference evidence="9 10" key="1">
    <citation type="submission" date="2023-07" db="EMBL/GenBank/DDBJ databases">
        <authorList>
            <person name="Lian W.-H."/>
        </authorList>
    </citation>
    <scope>NUCLEOTIDE SEQUENCE [LARGE SCALE GENOMIC DNA]</scope>
    <source>
        <strain evidence="9 10">SYSU DXS3180</strain>
    </source>
</reference>
<organism evidence="9 10">
    <name type="scientific">Danxiaibacter flavus</name>
    <dbReference type="NCBI Taxonomy" id="3049108"/>
    <lineage>
        <taxon>Bacteria</taxon>
        <taxon>Pseudomonadati</taxon>
        <taxon>Bacteroidota</taxon>
        <taxon>Chitinophagia</taxon>
        <taxon>Chitinophagales</taxon>
        <taxon>Chitinophagaceae</taxon>
        <taxon>Danxiaibacter</taxon>
    </lineage>
</organism>
<evidence type="ECO:0000256" key="3">
    <source>
        <dbReference type="ARBA" id="ARBA00022692"/>
    </source>
</evidence>
<feature type="transmembrane region" description="Helical" evidence="6">
    <location>
        <begin position="379"/>
        <end position="403"/>
    </location>
</feature>
<protein>
    <submittedName>
        <fullName evidence="9">ABC transporter permease</fullName>
    </submittedName>
</protein>
<dbReference type="RefSeq" id="WP_369327917.1">
    <property type="nucleotide sequence ID" value="NZ_JAULBC010000001.1"/>
</dbReference>
<feature type="domain" description="ABC3 transporter permease C-terminal" evidence="7">
    <location>
        <begin position="688"/>
        <end position="800"/>
    </location>
</feature>
<feature type="transmembrane region" description="Helical" evidence="6">
    <location>
        <begin position="736"/>
        <end position="756"/>
    </location>
</feature>
<evidence type="ECO:0000259" key="8">
    <source>
        <dbReference type="Pfam" id="PF12704"/>
    </source>
</evidence>
<dbReference type="Proteomes" id="UP001560573">
    <property type="component" value="Unassembled WGS sequence"/>
</dbReference>
<dbReference type="PANTHER" id="PTHR30572">
    <property type="entry name" value="MEMBRANE COMPONENT OF TRANSPORTER-RELATED"/>
    <property type="match status" value="1"/>
</dbReference>
<gene>
    <name evidence="9" type="ORF">QTN47_03395</name>
</gene>
<keyword evidence="4 6" id="KW-1133">Transmembrane helix</keyword>
<keyword evidence="10" id="KW-1185">Reference proteome</keyword>
<dbReference type="InterPro" id="IPR025857">
    <property type="entry name" value="MacB_PCD"/>
</dbReference>
<feature type="transmembrane region" description="Helical" evidence="6">
    <location>
        <begin position="341"/>
        <end position="359"/>
    </location>
</feature>
<feature type="transmembrane region" description="Helical" evidence="6">
    <location>
        <begin position="768"/>
        <end position="790"/>
    </location>
</feature>
<dbReference type="InterPro" id="IPR050250">
    <property type="entry name" value="Macrolide_Exporter_MacB"/>
</dbReference>
<feature type="transmembrane region" description="Helical" evidence="6">
    <location>
        <begin position="21"/>
        <end position="41"/>
    </location>
</feature>
<name>A0ABV3ZBQ3_9BACT</name>